<gene>
    <name evidence="1" type="ORF">DX914_01655</name>
</gene>
<protein>
    <submittedName>
        <fullName evidence="1">DUF3348 family protein</fullName>
    </submittedName>
</protein>
<comment type="caution">
    <text evidence="1">The sequence shown here is derived from an EMBL/GenBank/DDBJ whole genome shotgun (WGS) entry which is preliminary data.</text>
</comment>
<accession>A0A371K6R5</accession>
<keyword evidence="2" id="KW-1185">Reference proteome</keyword>
<name>A0A371K6R5_9GAMM</name>
<evidence type="ECO:0000313" key="2">
    <source>
        <dbReference type="Proteomes" id="UP000264492"/>
    </source>
</evidence>
<evidence type="ECO:0000313" key="1">
    <source>
        <dbReference type="EMBL" id="RDZ29651.1"/>
    </source>
</evidence>
<dbReference type="Proteomes" id="UP000264492">
    <property type="component" value="Unassembled WGS sequence"/>
</dbReference>
<proteinExistence type="predicted"/>
<dbReference type="AlphaFoldDB" id="A0A371K6R5"/>
<dbReference type="EMBL" id="QTSU01000001">
    <property type="protein sequence ID" value="RDZ29651.1"/>
    <property type="molecule type" value="Genomic_DNA"/>
</dbReference>
<reference evidence="1 2" key="1">
    <citation type="submission" date="2018-08" db="EMBL/GenBank/DDBJ databases">
        <title>Lysobacter sp. zong2l5, whole genome shotgun sequence.</title>
        <authorList>
            <person name="Zhang X."/>
            <person name="Feng G."/>
            <person name="Zhu H."/>
        </authorList>
    </citation>
    <scope>NUCLEOTIDE SEQUENCE [LARGE SCALE GENOMIC DNA]</scope>
    <source>
        <strain evidence="2">zong2l5</strain>
    </source>
</reference>
<dbReference type="InterPro" id="IPR021783">
    <property type="entry name" value="DUF3348"/>
</dbReference>
<dbReference type="Pfam" id="PF11828">
    <property type="entry name" value="DUF3348"/>
    <property type="match status" value="1"/>
</dbReference>
<dbReference type="OrthoDB" id="5949373at2"/>
<sequence length="229" mass="24621">MLEATQRAPVRGPTFIRLLARLSDADVSPPQASLADRLSDWIDWTRAVALARTLDGAPPSASAGAPAYDDAEAAAYAATRASLTKAIGEGLAAADDADAPADYAPLRQHYLAMQRSMLAATGRLRDRLRWQLAARSGDAARLAELDALMEAVLSPREHSLLASVPALLGEHYERLRAAASVRGDTAGDRWLAQFRKDMQDVLTAELDMRFLPLEALIAALTSQSPVRHA</sequence>
<organism evidence="1 2">
    <name type="scientific">Lysobacter silvisoli</name>
    <dbReference type="NCBI Taxonomy" id="2293254"/>
    <lineage>
        <taxon>Bacteria</taxon>
        <taxon>Pseudomonadati</taxon>
        <taxon>Pseudomonadota</taxon>
        <taxon>Gammaproteobacteria</taxon>
        <taxon>Lysobacterales</taxon>
        <taxon>Lysobacteraceae</taxon>
        <taxon>Lysobacter</taxon>
    </lineage>
</organism>